<evidence type="ECO:0000256" key="3">
    <source>
        <dbReference type="ARBA" id="ARBA00023157"/>
    </source>
</evidence>
<organism evidence="7 8">
    <name type="scientific">Marmota marmota marmota</name>
    <name type="common">Alpine marmot</name>
    <dbReference type="NCBI Taxonomy" id="9994"/>
    <lineage>
        <taxon>Eukaryota</taxon>
        <taxon>Metazoa</taxon>
        <taxon>Chordata</taxon>
        <taxon>Craniata</taxon>
        <taxon>Vertebrata</taxon>
        <taxon>Euteleostomi</taxon>
        <taxon>Mammalia</taxon>
        <taxon>Eutheria</taxon>
        <taxon>Euarchontoglires</taxon>
        <taxon>Glires</taxon>
        <taxon>Rodentia</taxon>
        <taxon>Sciuromorpha</taxon>
        <taxon>Sciuridae</taxon>
        <taxon>Xerinae</taxon>
        <taxon>Marmotini</taxon>
        <taxon>Marmota</taxon>
    </lineage>
</organism>
<keyword evidence="2 4" id="KW-0378">Hydrolase</keyword>
<dbReference type="SUPFAM" id="SSF53474">
    <property type="entry name" value="alpha/beta-Hydrolases"/>
    <property type="match status" value="1"/>
</dbReference>
<evidence type="ECO:0000313" key="8">
    <source>
        <dbReference type="Proteomes" id="UP000694407"/>
    </source>
</evidence>
<evidence type="ECO:0000259" key="6">
    <source>
        <dbReference type="Pfam" id="PF00135"/>
    </source>
</evidence>
<evidence type="ECO:0000256" key="1">
    <source>
        <dbReference type="ARBA" id="ARBA00005964"/>
    </source>
</evidence>
<keyword evidence="8" id="KW-1185">Reference proteome</keyword>
<protein>
    <recommendedName>
        <fullName evidence="4">Carboxylic ester hydrolase</fullName>
        <ecNumber evidence="4">3.1.1.-</ecNumber>
    </recommendedName>
</protein>
<keyword evidence="5" id="KW-0472">Membrane</keyword>
<dbReference type="InterPro" id="IPR019826">
    <property type="entry name" value="Carboxylesterase_B_AS"/>
</dbReference>
<dbReference type="AlphaFoldDB" id="A0A8C5ZCC7"/>
<dbReference type="InterPro" id="IPR029058">
    <property type="entry name" value="AB_hydrolase_fold"/>
</dbReference>
<feature type="domain" description="Carboxylesterase type B" evidence="6">
    <location>
        <begin position="34"/>
        <end position="539"/>
    </location>
</feature>
<feature type="transmembrane region" description="Helical" evidence="5">
    <location>
        <begin position="6"/>
        <end position="24"/>
    </location>
</feature>
<comment type="similarity">
    <text evidence="1 4">Belongs to the type-B carboxylesterase/lipase family.</text>
</comment>
<keyword evidence="5" id="KW-0812">Transmembrane</keyword>
<dbReference type="InterPro" id="IPR002018">
    <property type="entry name" value="CarbesteraseB"/>
</dbReference>
<proteinExistence type="inferred from homology"/>
<evidence type="ECO:0000256" key="4">
    <source>
        <dbReference type="RuleBase" id="RU361235"/>
    </source>
</evidence>
<name>A0A8C5ZCC7_MARMA</name>
<dbReference type="GeneTree" id="ENSGT00940000161596"/>
<dbReference type="Proteomes" id="UP000694407">
    <property type="component" value="Unplaced"/>
</dbReference>
<reference evidence="7" key="2">
    <citation type="submission" date="2025-09" db="UniProtKB">
        <authorList>
            <consortium name="Ensembl"/>
        </authorList>
    </citation>
    <scope>IDENTIFICATION</scope>
</reference>
<dbReference type="EC" id="3.1.1.-" evidence="4"/>
<dbReference type="Gene3D" id="3.40.50.1820">
    <property type="entry name" value="alpha/beta hydrolase"/>
    <property type="match status" value="1"/>
</dbReference>
<dbReference type="CDD" id="cd00312">
    <property type="entry name" value="Esterase_lipase"/>
    <property type="match status" value="1"/>
</dbReference>
<evidence type="ECO:0000313" key="7">
    <source>
        <dbReference type="Ensembl" id="ENSMMMP00000012740.1"/>
    </source>
</evidence>
<dbReference type="InterPro" id="IPR050309">
    <property type="entry name" value="Type-B_Carboxylest/Lipase"/>
</dbReference>
<keyword evidence="3" id="KW-1015">Disulfide bond</keyword>
<gene>
    <name evidence="7" type="primary">CES5A</name>
</gene>
<dbReference type="InterPro" id="IPR019819">
    <property type="entry name" value="Carboxylesterase_B_CS"/>
</dbReference>
<dbReference type="GO" id="GO:0016787">
    <property type="term" value="F:hydrolase activity"/>
    <property type="evidence" value="ECO:0007669"/>
    <property type="project" value="UniProtKB-KW"/>
</dbReference>
<dbReference type="PROSITE" id="PS00941">
    <property type="entry name" value="CARBOXYLESTERASE_B_2"/>
    <property type="match status" value="1"/>
</dbReference>
<evidence type="ECO:0000256" key="5">
    <source>
        <dbReference type="SAM" id="Phobius"/>
    </source>
</evidence>
<dbReference type="PROSITE" id="PS00122">
    <property type="entry name" value="CARBOXYLESTERASE_B_1"/>
    <property type="match status" value="1"/>
</dbReference>
<dbReference type="Pfam" id="PF00135">
    <property type="entry name" value="COesterase"/>
    <property type="match status" value="1"/>
</dbReference>
<reference evidence="7" key="1">
    <citation type="submission" date="2025-08" db="UniProtKB">
        <authorList>
            <consortium name="Ensembl"/>
        </authorList>
    </citation>
    <scope>IDENTIFICATION</scope>
</reference>
<dbReference type="PANTHER" id="PTHR11559">
    <property type="entry name" value="CARBOXYLESTERASE"/>
    <property type="match status" value="1"/>
</dbReference>
<sequence length="575" mass="64444">MIGDWVYPGQALIWAIWILATIVRGAMAEMPERITSLGWVKGKQVSVLGSQMLVNVFLGIPYAAPPVGPLRFMDPQPASPWDGLRNATSYPQLCFQNTEWLLSHQHFLKVHYPKFGVSEDCLYLNIYAPAHADGGSNLPVMVWFPGGGFQSGSASIFDGSALAAYENVLIVTTQYRLGIFGFFSTQDQHASGNWAFKDQVASLSWIQENIMFFGGNPGSVTIFGESAGAISVSGLILSPMSNGLFHRAIMESGVAIIPYLKSQDVERKEDMQIIAEACGSNASDSQALLKCLRAKSPEELLNLSQKAKHFTRVVDGKFFPEDPLDLLIHKTYKAIPSIIGVNNHECGFLLPMLDTPDILQGSNKTHAFNLIQSFLKISTQYLYTVSKEYFHDKNSLLDIRDSLLDLLGDVFFVVPAIVTAQYHRDAGAPVYFYEFQHRPQVFENTKPAFVKADHTDEIRFVFGGPFLNNDIVMFEEPTEKEKVLSRTMMKYWANFARTGDPNSDDLPHWPAYDEQEQYLMLDLNLKVGERLKESKVVFWTQTFPLIMSPSGDLLSPHSFLIFLSLHMAFLFSFPP</sequence>
<dbReference type="Ensembl" id="ENSMMMT00000014552.1">
    <property type="protein sequence ID" value="ENSMMMP00000012740.1"/>
    <property type="gene ID" value="ENSMMMG00000011355.1"/>
</dbReference>
<accession>A0A8C5ZCC7</accession>
<evidence type="ECO:0000256" key="2">
    <source>
        <dbReference type="ARBA" id="ARBA00022801"/>
    </source>
</evidence>
<dbReference type="FunFam" id="3.40.50.1820:FF:000011">
    <property type="entry name" value="Carboxylic ester hydrolase"/>
    <property type="match status" value="1"/>
</dbReference>
<keyword evidence="5" id="KW-1133">Transmembrane helix</keyword>